<evidence type="ECO:0000313" key="8">
    <source>
        <dbReference type="EMBL" id="KAK9114194.1"/>
    </source>
</evidence>
<keyword evidence="6" id="KW-1133">Transmembrane helix</keyword>
<evidence type="ECO:0000256" key="5">
    <source>
        <dbReference type="ARBA" id="ARBA00022967"/>
    </source>
</evidence>
<dbReference type="InterPro" id="IPR023214">
    <property type="entry name" value="HAD_sf"/>
</dbReference>
<keyword evidence="9" id="KW-1185">Reference proteome</keyword>
<accession>A0AAP0IEU2</accession>
<evidence type="ECO:0000256" key="6">
    <source>
        <dbReference type="ARBA" id="ARBA00022989"/>
    </source>
</evidence>
<keyword evidence="7" id="KW-0472">Membrane</keyword>
<protein>
    <submittedName>
        <fullName evidence="8">Uncharacterized protein</fullName>
    </submittedName>
</protein>
<keyword evidence="3" id="KW-0547">Nucleotide-binding</keyword>
<dbReference type="Gene3D" id="1.20.1110.10">
    <property type="entry name" value="Calcium-transporting ATPase, transmembrane domain"/>
    <property type="match status" value="1"/>
</dbReference>
<keyword evidence="4" id="KW-0067">ATP-binding</keyword>
<evidence type="ECO:0000256" key="4">
    <source>
        <dbReference type="ARBA" id="ARBA00022840"/>
    </source>
</evidence>
<dbReference type="Proteomes" id="UP001420932">
    <property type="component" value="Unassembled WGS sequence"/>
</dbReference>
<comment type="caution">
    <text evidence="8">The sequence shown here is derived from an EMBL/GenBank/DDBJ whole genome shotgun (WGS) entry which is preliminary data.</text>
</comment>
<keyword evidence="2" id="KW-0812">Transmembrane</keyword>
<dbReference type="AlphaFoldDB" id="A0AAP0IEU2"/>
<dbReference type="GO" id="GO:0005524">
    <property type="term" value="F:ATP binding"/>
    <property type="evidence" value="ECO:0007669"/>
    <property type="project" value="UniProtKB-KW"/>
</dbReference>
<dbReference type="PANTHER" id="PTHR42861">
    <property type="entry name" value="CALCIUM-TRANSPORTING ATPASE"/>
    <property type="match status" value="1"/>
</dbReference>
<organism evidence="8 9">
    <name type="scientific">Stephania yunnanensis</name>
    <dbReference type="NCBI Taxonomy" id="152371"/>
    <lineage>
        <taxon>Eukaryota</taxon>
        <taxon>Viridiplantae</taxon>
        <taxon>Streptophyta</taxon>
        <taxon>Embryophyta</taxon>
        <taxon>Tracheophyta</taxon>
        <taxon>Spermatophyta</taxon>
        <taxon>Magnoliopsida</taxon>
        <taxon>Ranunculales</taxon>
        <taxon>Menispermaceae</taxon>
        <taxon>Menispermoideae</taxon>
        <taxon>Cissampelideae</taxon>
        <taxon>Stephania</taxon>
    </lineage>
</organism>
<dbReference type="SUPFAM" id="SSF56784">
    <property type="entry name" value="HAD-like"/>
    <property type="match status" value="1"/>
</dbReference>
<evidence type="ECO:0000256" key="2">
    <source>
        <dbReference type="ARBA" id="ARBA00022692"/>
    </source>
</evidence>
<evidence type="ECO:0000313" key="9">
    <source>
        <dbReference type="Proteomes" id="UP001420932"/>
    </source>
</evidence>
<dbReference type="InterPro" id="IPR036412">
    <property type="entry name" value="HAD-like_sf"/>
</dbReference>
<sequence length="79" mass="8791">MERVRCVYVAGAITKRMIAIEEMAGIDVLCSDKTGTLTLNKLTLDKNMIKVLLFEGVDKDMVVLMAAKSFKVRESGRHS</sequence>
<evidence type="ECO:0000256" key="7">
    <source>
        <dbReference type="ARBA" id="ARBA00023136"/>
    </source>
</evidence>
<dbReference type="EMBL" id="JBBNAF010000009">
    <property type="protein sequence ID" value="KAK9114194.1"/>
    <property type="molecule type" value="Genomic_DNA"/>
</dbReference>
<dbReference type="FunFam" id="3.40.50.1000:FF:000001">
    <property type="entry name" value="Phospholipid-transporting ATPase IC"/>
    <property type="match status" value="1"/>
</dbReference>
<gene>
    <name evidence="8" type="ORF">Syun_020991</name>
</gene>
<name>A0AAP0IEU2_9MAGN</name>
<comment type="subcellular location">
    <subcellularLocation>
        <location evidence="1">Membrane</location>
        <topology evidence="1">Multi-pass membrane protein</topology>
    </subcellularLocation>
</comment>
<dbReference type="InterPro" id="IPR023299">
    <property type="entry name" value="ATPase_P-typ_cyto_dom_N"/>
</dbReference>
<dbReference type="InterPro" id="IPR018303">
    <property type="entry name" value="ATPase_P-typ_P_site"/>
</dbReference>
<dbReference type="PROSITE" id="PS00154">
    <property type="entry name" value="ATPASE_E1_E2"/>
    <property type="match status" value="1"/>
</dbReference>
<proteinExistence type="predicted"/>
<dbReference type="GO" id="GO:0016020">
    <property type="term" value="C:membrane"/>
    <property type="evidence" value="ECO:0007669"/>
    <property type="project" value="UniProtKB-SubCell"/>
</dbReference>
<reference evidence="8 9" key="1">
    <citation type="submission" date="2024-01" db="EMBL/GenBank/DDBJ databases">
        <title>Genome assemblies of Stephania.</title>
        <authorList>
            <person name="Yang L."/>
        </authorList>
    </citation>
    <scope>NUCLEOTIDE SEQUENCE [LARGE SCALE GENOMIC DNA]</scope>
    <source>
        <strain evidence="8">YNDBR</strain>
        <tissue evidence="8">Leaf</tissue>
    </source>
</reference>
<keyword evidence="5" id="KW-1278">Translocase</keyword>
<evidence type="ECO:0000256" key="3">
    <source>
        <dbReference type="ARBA" id="ARBA00022741"/>
    </source>
</evidence>
<dbReference type="Gene3D" id="3.40.1110.10">
    <property type="entry name" value="Calcium-transporting ATPase, cytoplasmic domain N"/>
    <property type="match status" value="1"/>
</dbReference>
<evidence type="ECO:0000256" key="1">
    <source>
        <dbReference type="ARBA" id="ARBA00004141"/>
    </source>
</evidence>
<dbReference type="Gene3D" id="3.40.50.1000">
    <property type="entry name" value="HAD superfamily/HAD-like"/>
    <property type="match status" value="1"/>
</dbReference>